<dbReference type="SMART" id="SM00228">
    <property type="entry name" value="PDZ"/>
    <property type="match status" value="1"/>
</dbReference>
<protein>
    <recommendedName>
        <fullName evidence="11">Serine endoprotease DegS</fullName>
    </recommendedName>
    <alternativeName>
        <fullName evidence="13">Site-1 protease DegS</fullName>
    </alternativeName>
    <alternativeName>
        <fullName evidence="12">Site-1-type intramembrane protease</fullName>
    </alternativeName>
</protein>
<dbReference type="Gene3D" id="2.40.10.10">
    <property type="entry name" value="Trypsin-like serine proteases"/>
    <property type="match status" value="2"/>
</dbReference>
<dbReference type="CDD" id="cd06781">
    <property type="entry name" value="cpPDZ_BsHtra-like"/>
    <property type="match status" value="1"/>
</dbReference>
<keyword evidence="3" id="KW-1003">Cell membrane</keyword>
<proteinExistence type="inferred from homology"/>
<evidence type="ECO:0000256" key="8">
    <source>
        <dbReference type="ARBA" id="ARBA00022825"/>
    </source>
</evidence>
<dbReference type="PRINTS" id="PR00834">
    <property type="entry name" value="PROTEASES2C"/>
</dbReference>
<dbReference type="FunFam" id="2.40.10.10:FF:000009">
    <property type="entry name" value="Serine endoprotease DegS, periplasmic"/>
    <property type="match status" value="1"/>
</dbReference>
<keyword evidence="9 14" id="KW-1133">Transmembrane helix</keyword>
<dbReference type="PANTHER" id="PTHR43343:SF3">
    <property type="entry name" value="PROTEASE DO-LIKE 8, CHLOROPLASTIC"/>
    <property type="match status" value="1"/>
</dbReference>
<evidence type="ECO:0000256" key="12">
    <source>
        <dbReference type="ARBA" id="ARBA00078529"/>
    </source>
</evidence>
<dbReference type="InterPro" id="IPR001478">
    <property type="entry name" value="PDZ"/>
</dbReference>
<evidence type="ECO:0000256" key="6">
    <source>
        <dbReference type="ARBA" id="ARBA00022692"/>
    </source>
</evidence>
<dbReference type="InterPro" id="IPR043504">
    <property type="entry name" value="Peptidase_S1_PA_chymotrypsin"/>
</dbReference>
<dbReference type="FunFam" id="2.40.10.10:FF:000001">
    <property type="entry name" value="Periplasmic serine protease DegS"/>
    <property type="match status" value="1"/>
</dbReference>
<organism evidence="16 17">
    <name type="scientific">Bacillus paranthracis</name>
    <dbReference type="NCBI Taxonomy" id="2026186"/>
    <lineage>
        <taxon>Bacteria</taxon>
        <taxon>Bacillati</taxon>
        <taxon>Bacillota</taxon>
        <taxon>Bacilli</taxon>
        <taxon>Bacillales</taxon>
        <taxon>Bacillaceae</taxon>
        <taxon>Bacillus</taxon>
        <taxon>Bacillus cereus group</taxon>
    </lineage>
</organism>
<keyword evidence="6 14" id="KW-0812">Transmembrane</keyword>
<dbReference type="GO" id="GO:0004252">
    <property type="term" value="F:serine-type endopeptidase activity"/>
    <property type="evidence" value="ECO:0007669"/>
    <property type="project" value="InterPro"/>
</dbReference>
<evidence type="ECO:0000256" key="5">
    <source>
        <dbReference type="ARBA" id="ARBA00022670"/>
    </source>
</evidence>
<evidence type="ECO:0000256" key="13">
    <source>
        <dbReference type="ARBA" id="ARBA00083871"/>
    </source>
</evidence>
<evidence type="ECO:0000256" key="11">
    <source>
        <dbReference type="ARBA" id="ARBA00071522"/>
    </source>
</evidence>
<dbReference type="Gene3D" id="2.30.42.10">
    <property type="match status" value="1"/>
</dbReference>
<dbReference type="AlphaFoldDB" id="A0A9X8SI76"/>
<dbReference type="InterPro" id="IPR036034">
    <property type="entry name" value="PDZ_sf"/>
</dbReference>
<evidence type="ECO:0000256" key="7">
    <source>
        <dbReference type="ARBA" id="ARBA00022801"/>
    </source>
</evidence>
<evidence type="ECO:0000256" key="3">
    <source>
        <dbReference type="ARBA" id="ARBA00022475"/>
    </source>
</evidence>
<evidence type="ECO:0000313" key="17">
    <source>
        <dbReference type="Proteomes" id="UP000194435"/>
    </source>
</evidence>
<keyword evidence="4" id="KW-0997">Cell inner membrane</keyword>
<evidence type="ECO:0000313" key="16">
    <source>
        <dbReference type="EMBL" id="SME29092.1"/>
    </source>
</evidence>
<evidence type="ECO:0000256" key="2">
    <source>
        <dbReference type="ARBA" id="ARBA00010541"/>
    </source>
</evidence>
<comment type="caution">
    <text evidence="16">The sequence shown here is derived from an EMBL/GenBank/DDBJ whole genome shotgun (WGS) entry which is preliminary data.</text>
</comment>
<evidence type="ECO:0000256" key="10">
    <source>
        <dbReference type="ARBA" id="ARBA00023136"/>
    </source>
</evidence>
<comment type="subcellular location">
    <subcellularLocation>
        <location evidence="1">Cell inner membrane</location>
        <topology evidence="1">Single-pass membrane protein</topology>
    </subcellularLocation>
</comment>
<dbReference type="GO" id="GO:0006508">
    <property type="term" value="P:proteolysis"/>
    <property type="evidence" value="ECO:0007669"/>
    <property type="project" value="UniProtKB-KW"/>
</dbReference>
<sequence length="455" mass="48916">MLFLSTMLNKCIFLIGFHDEFTRRTQNVTILKIRIHQRGEVNMGYYDGPNLNEEHSETREVRKSGSKKGYFFTGLVGAVVGAVSISFAAPYMPWAQNNGATVSSFSSDSKVEGTVVPVVNKAKNETDLPGMIEGAKDVVVGVINMQQSIDPFAMQPTGQEQQAGSGSGVIYKKAGNKAYIVTNNHVVDGANKLAVKLSDGKKVDAKLVGKDPWLDLAVVEIDGANVNKVATLGDSSKIRAGEKAIAIGNPLGFDGSVTEGIISSKEREIPVDIDGDKRADWNAQVIQTDAAINPGNSGGALFNQNGEIIGINSSKIAQQEVEGIGFAIPINIAKPVIESLEKDGVVKRPALGVGVVSLEDVQAYAVNQLKVPKEVTNGVVLGKIYPISPAEKAGLEQYDIVVALDNQKVENSLQFRKYLYEKKKVGEKVEVTFYRNGQKMTKTATLADNSATKNQ</sequence>
<keyword evidence="8" id="KW-0720">Serine protease</keyword>
<dbReference type="EMBL" id="FWZC01000056">
    <property type="protein sequence ID" value="SME29092.1"/>
    <property type="molecule type" value="Genomic_DNA"/>
</dbReference>
<evidence type="ECO:0000256" key="9">
    <source>
        <dbReference type="ARBA" id="ARBA00022989"/>
    </source>
</evidence>
<dbReference type="InterPro" id="IPR001940">
    <property type="entry name" value="Peptidase_S1C"/>
</dbReference>
<reference evidence="16 17" key="1">
    <citation type="submission" date="2017-04" db="EMBL/GenBank/DDBJ databases">
        <authorList>
            <person name="Criscuolo A."/>
        </authorList>
    </citation>
    <scope>NUCLEOTIDE SEQUENCE [LARGE SCALE GENOMIC DNA]</scope>
    <source>
        <strain evidence="16">16-00221</strain>
    </source>
</reference>
<dbReference type="Pfam" id="PF13365">
    <property type="entry name" value="Trypsin_2"/>
    <property type="match status" value="1"/>
</dbReference>
<dbReference type="Proteomes" id="UP000194435">
    <property type="component" value="Unassembled WGS sequence"/>
</dbReference>
<accession>A0A9X8SI76</accession>
<evidence type="ECO:0000256" key="14">
    <source>
        <dbReference type="SAM" id="Phobius"/>
    </source>
</evidence>
<comment type="similarity">
    <text evidence="2">Belongs to the peptidase S1C family.</text>
</comment>
<dbReference type="InterPro" id="IPR051201">
    <property type="entry name" value="Chloro_Bact_Ser_Proteases"/>
</dbReference>
<keyword evidence="7 16" id="KW-0378">Hydrolase</keyword>
<evidence type="ECO:0000259" key="15">
    <source>
        <dbReference type="SMART" id="SM00228"/>
    </source>
</evidence>
<dbReference type="PANTHER" id="PTHR43343">
    <property type="entry name" value="PEPTIDASE S12"/>
    <property type="match status" value="1"/>
</dbReference>
<evidence type="ECO:0000256" key="4">
    <source>
        <dbReference type="ARBA" id="ARBA00022519"/>
    </source>
</evidence>
<dbReference type="InterPro" id="IPR009003">
    <property type="entry name" value="Peptidase_S1_PA"/>
</dbReference>
<keyword evidence="5 16" id="KW-0645">Protease</keyword>
<keyword evidence="10 14" id="KW-0472">Membrane</keyword>
<dbReference type="Pfam" id="PF13180">
    <property type="entry name" value="PDZ_2"/>
    <property type="match status" value="1"/>
</dbReference>
<gene>
    <name evidence="16" type="primary">htrB_2</name>
    <name evidence="16" type="ORF">BACERE00221_03701</name>
</gene>
<dbReference type="SUPFAM" id="SSF50156">
    <property type="entry name" value="PDZ domain-like"/>
    <property type="match status" value="1"/>
</dbReference>
<dbReference type="SUPFAM" id="SSF50494">
    <property type="entry name" value="Trypsin-like serine proteases"/>
    <property type="match status" value="1"/>
</dbReference>
<name>A0A9X8SI76_9BACI</name>
<evidence type="ECO:0000256" key="1">
    <source>
        <dbReference type="ARBA" id="ARBA00004377"/>
    </source>
</evidence>
<dbReference type="GO" id="GO:0005886">
    <property type="term" value="C:plasma membrane"/>
    <property type="evidence" value="ECO:0007669"/>
    <property type="project" value="UniProtKB-SubCell"/>
</dbReference>
<feature type="domain" description="PDZ" evidence="15">
    <location>
        <begin position="349"/>
        <end position="437"/>
    </location>
</feature>
<feature type="transmembrane region" description="Helical" evidence="14">
    <location>
        <begin position="69"/>
        <end position="94"/>
    </location>
</feature>